<gene>
    <name evidence="5" type="ORF">ATNIH1004_002386</name>
</gene>
<feature type="compositionally biased region" description="Pro residues" evidence="4">
    <location>
        <begin position="21"/>
        <end position="34"/>
    </location>
</feature>
<proteinExistence type="inferred from homology"/>
<dbReference type="VEuPathDB" id="FungiDB:EYZ11_003347"/>
<name>A0A5M9MRH9_9EURO</name>
<dbReference type="EMBL" id="QUQM01000001">
    <property type="protein sequence ID" value="KAA8649712.1"/>
    <property type="molecule type" value="Genomic_DNA"/>
</dbReference>
<dbReference type="GO" id="GO:1902369">
    <property type="term" value="P:negative regulation of RNA catabolic process"/>
    <property type="evidence" value="ECO:0007669"/>
    <property type="project" value="TreeGrafter"/>
</dbReference>
<comment type="similarity">
    <text evidence="2">Belongs to the NRDE2 family.</text>
</comment>
<dbReference type="Proteomes" id="UP000324241">
    <property type="component" value="Unassembled WGS sequence"/>
</dbReference>
<evidence type="ECO:0008006" key="7">
    <source>
        <dbReference type="Google" id="ProtNLM"/>
    </source>
</evidence>
<feature type="region of interest" description="Disordered" evidence="4">
    <location>
        <begin position="243"/>
        <end position="268"/>
    </location>
</feature>
<comment type="subcellular location">
    <subcellularLocation>
        <location evidence="1">Nucleus</location>
    </subcellularLocation>
</comment>
<evidence type="ECO:0000256" key="3">
    <source>
        <dbReference type="ARBA" id="ARBA00023242"/>
    </source>
</evidence>
<dbReference type="Pfam" id="PF08424">
    <property type="entry name" value="NRDE-2"/>
    <property type="match status" value="1"/>
</dbReference>
<dbReference type="PANTHER" id="PTHR13471">
    <property type="entry name" value="TETRATRICOPEPTIDE-LIKE HELICAL"/>
    <property type="match status" value="1"/>
</dbReference>
<sequence>MDSSSSQEKKSIPRFASFKPLPAPPPTADRPPPSRQDEDRSRHRSKHHSRHRGHRDRSRSRGHRRDHREHRHVHKEAEQDRREFALREPIRESRSLTKSVPKESEHEESDLYVIDRKGDKYNVIYGTIHRYNIPLYHRVGRGNVLGLPRSYKIQRDTVEGDALVIKPDAGRTDAARTKVKRVLAGLNKQQTKLLRIRQPSPSDADADAMKDYLPLECSRSRRQRSLGDLGSDDENYAYRSIHGKAKPEDDLPSDFEAVSDESSGDEVARVDPDQAIKQRNVDLTRRVDKNPSDVGSWLQLIDHQESLLRGSERESASLTSAEKKSLADVKLSLYQKALKLAGQCPSRDRLLLGMLEEGAKLWDTKKLSTQWQAVLKSNAHFISLWVKYLDFRQTEFLDFTYERCLATFLDCLRLNKTAPDTPGKLHVQVYLFLRMTAFIREAGFTEQAVGLWQAMLELTFFRPPTLDDNTDREAILSALMDFWESEVTRIGETGAKGWRNGGGAAPNPKVFSPGARVNPRSIFASWETCERERMFAARLPCRSLDESEDDDPFRVILSSDLREIISLVWDPDAADELIDSFLYFCSLPPLVSPQNSGMTGRWAGDSFLQNYFTNSTYSTLDDWLPRQHIGSAELPIFFPHQNFIHTTQALFANQETWFYSFRAWTQITSRLRSDLDPDWVRRVLRLLVEAMPLNEDLAEYTLAVEFACNSREAKKYAKSLLKKRPSSLRLYNSYALMEQRSGNLAAADHVWATSLSMSIMLPGNDRTKAVLLWHMWIWESLEARNIARASHLLLSMPENSVDLKTLPDASSQPAFSPTGLLKVQSYLSETQETVLAASNANVFVACTNCLAILQYLVHSLDLNKSQEAYCNAINRLAVMPSQAKTFRSFTTELLHQSRARLLYHHVQTSSIYKPSDIRTLLMESISLFPHNTMFLSLFAWNESRIRIEERVRDTLRDITTKPQTSANLTLTSAEAQVPVTSHLFSIYTELSRPVYAGSTSHSVRAAFEKAITGQDTLPSSTTSSSSSSNARSNLTLWKLYLLFELSHNNIHRAKDVFYRGMRACPWSKELIMLAFSHLRTDSIQERYSGSSWNGEGMGFDELRRVYNVLVEKELRVHVDIENQLDELVTKMQGRSVALGIPFSMPEDVESYDNPTQV</sequence>
<evidence type="ECO:0000256" key="4">
    <source>
        <dbReference type="SAM" id="MobiDB-lite"/>
    </source>
</evidence>
<feature type="compositionally biased region" description="Acidic residues" evidence="4">
    <location>
        <begin position="250"/>
        <end position="264"/>
    </location>
</feature>
<evidence type="ECO:0000313" key="5">
    <source>
        <dbReference type="EMBL" id="KAA8649712.1"/>
    </source>
</evidence>
<dbReference type="OrthoDB" id="297219at2759"/>
<organism evidence="5 6">
    <name type="scientific">Aspergillus tanneri</name>
    <dbReference type="NCBI Taxonomy" id="1220188"/>
    <lineage>
        <taxon>Eukaryota</taxon>
        <taxon>Fungi</taxon>
        <taxon>Dikarya</taxon>
        <taxon>Ascomycota</taxon>
        <taxon>Pezizomycotina</taxon>
        <taxon>Eurotiomycetes</taxon>
        <taxon>Eurotiomycetidae</taxon>
        <taxon>Eurotiales</taxon>
        <taxon>Aspergillaceae</taxon>
        <taxon>Aspergillus</taxon>
        <taxon>Aspergillus subgen. Circumdati</taxon>
    </lineage>
</organism>
<feature type="region of interest" description="Disordered" evidence="4">
    <location>
        <begin position="1"/>
        <end position="108"/>
    </location>
</feature>
<evidence type="ECO:0000313" key="6">
    <source>
        <dbReference type="Proteomes" id="UP000324241"/>
    </source>
</evidence>
<accession>A0A5M9MRH9</accession>
<dbReference type="AlphaFoldDB" id="A0A5M9MRH9"/>
<feature type="compositionally biased region" description="Basic residues" evidence="4">
    <location>
        <begin position="42"/>
        <end position="74"/>
    </location>
</feature>
<dbReference type="GeneID" id="54325088"/>
<reference evidence="5 6" key="1">
    <citation type="submission" date="2019-08" db="EMBL/GenBank/DDBJ databases">
        <title>The genome sequence of a newly discovered highly antifungal drug resistant Aspergillus species, Aspergillus tanneri NIH 1004.</title>
        <authorList>
            <person name="Mounaud S."/>
            <person name="Singh I."/>
            <person name="Joardar V."/>
            <person name="Pakala S."/>
            <person name="Pakala S."/>
            <person name="Venepally P."/>
            <person name="Chung J.K."/>
            <person name="Losada L."/>
            <person name="Nierman W.C."/>
        </authorList>
    </citation>
    <scope>NUCLEOTIDE SEQUENCE [LARGE SCALE GENOMIC DNA]</scope>
    <source>
        <strain evidence="5 6">NIH1004</strain>
    </source>
</reference>
<dbReference type="GO" id="GO:0071013">
    <property type="term" value="C:catalytic step 2 spliceosome"/>
    <property type="evidence" value="ECO:0007669"/>
    <property type="project" value="TreeGrafter"/>
</dbReference>
<protein>
    <recommendedName>
        <fullName evidence="7">DUF1740-domain-containing protein</fullName>
    </recommendedName>
</protein>
<dbReference type="GO" id="GO:0031048">
    <property type="term" value="P:regulatory ncRNA-mediated heterochromatin formation"/>
    <property type="evidence" value="ECO:0007669"/>
    <property type="project" value="TreeGrafter"/>
</dbReference>
<dbReference type="RefSeq" id="XP_033429073.1">
    <property type="nucleotide sequence ID" value="XM_033567078.1"/>
</dbReference>
<evidence type="ECO:0000256" key="2">
    <source>
        <dbReference type="ARBA" id="ARBA00009265"/>
    </source>
</evidence>
<keyword evidence="3" id="KW-0539">Nucleus</keyword>
<evidence type="ECO:0000256" key="1">
    <source>
        <dbReference type="ARBA" id="ARBA00004123"/>
    </source>
</evidence>
<feature type="compositionally biased region" description="Basic and acidic residues" evidence="4">
    <location>
        <begin position="75"/>
        <end position="105"/>
    </location>
</feature>
<dbReference type="InterPro" id="IPR013633">
    <property type="entry name" value="NRDE-2"/>
</dbReference>
<dbReference type="PANTHER" id="PTHR13471:SF0">
    <property type="entry name" value="NUCLEAR EXOSOME REGULATOR NRDE2"/>
    <property type="match status" value="1"/>
</dbReference>
<comment type="caution">
    <text evidence="5">The sequence shown here is derived from an EMBL/GenBank/DDBJ whole genome shotgun (WGS) entry which is preliminary data.</text>
</comment>